<dbReference type="Proteomes" id="UP001212841">
    <property type="component" value="Unassembled WGS sequence"/>
</dbReference>
<proteinExistence type="predicted"/>
<organism evidence="8 9">
    <name type="scientific">Rhizophlyctis rosea</name>
    <dbReference type="NCBI Taxonomy" id="64517"/>
    <lineage>
        <taxon>Eukaryota</taxon>
        <taxon>Fungi</taxon>
        <taxon>Fungi incertae sedis</taxon>
        <taxon>Chytridiomycota</taxon>
        <taxon>Chytridiomycota incertae sedis</taxon>
        <taxon>Chytridiomycetes</taxon>
        <taxon>Rhizophlyctidales</taxon>
        <taxon>Rhizophlyctidaceae</taxon>
        <taxon>Rhizophlyctis</taxon>
    </lineage>
</organism>
<evidence type="ECO:0000256" key="1">
    <source>
        <dbReference type="ARBA" id="ARBA00022723"/>
    </source>
</evidence>
<dbReference type="PANTHER" id="PTHR23057:SF0">
    <property type="entry name" value="JUXTAPOSED WITH ANOTHER ZINC FINGER PROTEIN 1"/>
    <property type="match status" value="1"/>
</dbReference>
<dbReference type="AlphaFoldDB" id="A0AAD5SHS1"/>
<evidence type="ECO:0000256" key="2">
    <source>
        <dbReference type="ARBA" id="ARBA00022737"/>
    </source>
</evidence>
<sequence length="358" mass="38856">MDMGAELLKPIGPLDREVQLTSPSQWITGYFPSTFEDILGVGDYNSSVWTPTVAQSGMEGKVFFGAGGGVVSPLGANFGAGLTGVGLDGALDVPALVISGSESEASPSLSFGRSPSPQHNDHLRLQHAQPQYQHQQPSADAWLGMGMDGGMKSEGIGMAPTYSMPSFASLSDIQSVEGGSGTSTPRWEWDGEEEIEESSLPASPMMHRKQSPFNPLRHSQSAPDLLFQTFHSHTNHSHDHAHDSSDTHSHSDTSSNYSPNSPPQSKSPSSKPTRSSPPQGPRIYRCWMEGCSKCYGTGAGLRYHLRNFHKLTHIPRQPPIRIARIKPDFYECLKCGKRYGTAAGLRYHKKTFVHPGAQ</sequence>
<feature type="region of interest" description="Disordered" evidence="6">
    <location>
        <begin position="234"/>
        <end position="279"/>
    </location>
</feature>
<evidence type="ECO:0000256" key="3">
    <source>
        <dbReference type="ARBA" id="ARBA00022771"/>
    </source>
</evidence>
<keyword evidence="2" id="KW-0677">Repeat</keyword>
<accession>A0AAD5SHS1</accession>
<dbReference type="SUPFAM" id="SSF57667">
    <property type="entry name" value="beta-beta-alpha zinc fingers"/>
    <property type="match status" value="1"/>
</dbReference>
<feature type="domain" description="C2H2-type" evidence="7">
    <location>
        <begin position="284"/>
        <end position="318"/>
    </location>
</feature>
<feature type="domain" description="C2H2-type" evidence="7">
    <location>
        <begin position="330"/>
        <end position="358"/>
    </location>
</feature>
<evidence type="ECO:0000313" key="8">
    <source>
        <dbReference type="EMBL" id="KAJ3054809.1"/>
    </source>
</evidence>
<keyword evidence="9" id="KW-1185">Reference proteome</keyword>
<keyword evidence="3 5" id="KW-0863">Zinc-finger</keyword>
<feature type="region of interest" description="Disordered" evidence="6">
    <location>
        <begin position="173"/>
        <end position="219"/>
    </location>
</feature>
<feature type="compositionally biased region" description="Low complexity" evidence="6">
    <location>
        <begin position="252"/>
        <end position="277"/>
    </location>
</feature>
<keyword evidence="1" id="KW-0479">Metal-binding</keyword>
<feature type="compositionally biased region" description="Basic and acidic residues" evidence="6">
    <location>
        <begin position="236"/>
        <end position="251"/>
    </location>
</feature>
<dbReference type="PANTHER" id="PTHR23057">
    <property type="entry name" value="JUXTAPOSED WITH ANOTHER ZINC FINGER PROTEIN 1"/>
    <property type="match status" value="1"/>
</dbReference>
<name>A0AAD5SHS1_9FUNG</name>
<dbReference type="EMBL" id="JADGJD010000114">
    <property type="protein sequence ID" value="KAJ3054809.1"/>
    <property type="molecule type" value="Genomic_DNA"/>
</dbReference>
<evidence type="ECO:0000313" key="9">
    <source>
        <dbReference type="Proteomes" id="UP001212841"/>
    </source>
</evidence>
<evidence type="ECO:0000256" key="6">
    <source>
        <dbReference type="SAM" id="MobiDB-lite"/>
    </source>
</evidence>
<keyword evidence="4" id="KW-0862">Zinc</keyword>
<dbReference type="InterPro" id="IPR051580">
    <property type="entry name" value="ZnF-Chromatin_assoc"/>
</dbReference>
<reference evidence="8" key="1">
    <citation type="submission" date="2020-05" db="EMBL/GenBank/DDBJ databases">
        <title>Phylogenomic resolution of chytrid fungi.</title>
        <authorList>
            <person name="Stajich J.E."/>
            <person name="Amses K."/>
            <person name="Simmons R."/>
            <person name="Seto K."/>
            <person name="Myers J."/>
            <person name="Bonds A."/>
            <person name="Quandt C.A."/>
            <person name="Barry K."/>
            <person name="Liu P."/>
            <person name="Grigoriev I."/>
            <person name="Longcore J.E."/>
            <person name="James T.Y."/>
        </authorList>
    </citation>
    <scope>NUCLEOTIDE SEQUENCE</scope>
    <source>
        <strain evidence="8">JEL0318</strain>
    </source>
</reference>
<evidence type="ECO:0000256" key="4">
    <source>
        <dbReference type="ARBA" id="ARBA00022833"/>
    </source>
</evidence>
<comment type="caution">
    <text evidence="8">The sequence shown here is derived from an EMBL/GenBank/DDBJ whole genome shotgun (WGS) entry which is preliminary data.</text>
</comment>
<dbReference type="GO" id="GO:0008270">
    <property type="term" value="F:zinc ion binding"/>
    <property type="evidence" value="ECO:0007669"/>
    <property type="project" value="UniProtKB-KW"/>
</dbReference>
<gene>
    <name evidence="8" type="ORF">HK097_000734</name>
</gene>
<dbReference type="InterPro" id="IPR036236">
    <property type="entry name" value="Znf_C2H2_sf"/>
</dbReference>
<dbReference type="PROSITE" id="PS50157">
    <property type="entry name" value="ZINC_FINGER_C2H2_2"/>
    <property type="match status" value="2"/>
</dbReference>
<dbReference type="PROSITE" id="PS00028">
    <property type="entry name" value="ZINC_FINGER_C2H2_1"/>
    <property type="match status" value="2"/>
</dbReference>
<dbReference type="Gene3D" id="3.30.160.60">
    <property type="entry name" value="Classic Zinc Finger"/>
    <property type="match status" value="1"/>
</dbReference>
<dbReference type="GO" id="GO:0005634">
    <property type="term" value="C:nucleus"/>
    <property type="evidence" value="ECO:0007669"/>
    <property type="project" value="TreeGrafter"/>
</dbReference>
<protein>
    <recommendedName>
        <fullName evidence="7">C2H2-type domain-containing protein</fullName>
    </recommendedName>
</protein>
<dbReference type="InterPro" id="IPR013087">
    <property type="entry name" value="Znf_C2H2_type"/>
</dbReference>
<dbReference type="SMART" id="SM00355">
    <property type="entry name" value="ZnF_C2H2"/>
    <property type="match status" value="2"/>
</dbReference>
<evidence type="ECO:0000256" key="5">
    <source>
        <dbReference type="PROSITE-ProRule" id="PRU00042"/>
    </source>
</evidence>
<evidence type="ECO:0000259" key="7">
    <source>
        <dbReference type="PROSITE" id="PS50157"/>
    </source>
</evidence>